<dbReference type="SUPFAM" id="SSF54518">
    <property type="entry name" value="Tubby C-terminal domain-like"/>
    <property type="match status" value="1"/>
</dbReference>
<comment type="similarity">
    <text evidence="1 2">Belongs to the phospholipid scramblase family.</text>
</comment>
<name>A0AAE1B957_9GAST</name>
<keyword evidence="5" id="KW-1185">Reference proteome</keyword>
<sequence>MSEKTTTDQPLMVAHPMQPGYGQSQPMGPPGYPQSQPMGQPGYGQPQHMGQPGYGLSQPGMSGYGQLPGYGQAQTVQPGYGHLPPPYGQPGAGAPGYGAPSAPPGYGPGMVGPPPEVWMPMVQSIPDCPKGLEYLTKLDQVLVKQKIHMLEVLIDWECSNKYKILNNQGQQCYYAFEKSNVLCRQCCGPNRKFKIHIADNNKQTVFSLKRPFKCFGGCNWCAAFRCAQDEVSVYAANGEQLGYVRQACSAWKPHYTILDAKKEPKFEIWGPCCPCTLCNAKIDFPIRPIGSDEVIANINKQWSGFAREYFTDADNFGVSFLMDLDVKLKATMIGAVFLIDFMYFEDTNNGNAAVY</sequence>
<evidence type="ECO:0000256" key="2">
    <source>
        <dbReference type="RuleBase" id="RU363116"/>
    </source>
</evidence>
<dbReference type="InterPro" id="IPR005552">
    <property type="entry name" value="Scramblase"/>
</dbReference>
<protein>
    <recommendedName>
        <fullName evidence="2">Phospholipid scramblase</fullName>
    </recommendedName>
</protein>
<dbReference type="Pfam" id="PF03803">
    <property type="entry name" value="Scramblase"/>
    <property type="match status" value="1"/>
</dbReference>
<feature type="region of interest" description="Disordered" evidence="3">
    <location>
        <begin position="1"/>
        <end position="49"/>
    </location>
</feature>
<dbReference type="PANTHER" id="PTHR23248:SF63">
    <property type="entry name" value="PHOSPHOLIPID SCRAMBLASE"/>
    <property type="match status" value="1"/>
</dbReference>
<organism evidence="4 5">
    <name type="scientific">Elysia crispata</name>
    <name type="common">lettuce slug</name>
    <dbReference type="NCBI Taxonomy" id="231223"/>
    <lineage>
        <taxon>Eukaryota</taxon>
        <taxon>Metazoa</taxon>
        <taxon>Spiralia</taxon>
        <taxon>Lophotrochozoa</taxon>
        <taxon>Mollusca</taxon>
        <taxon>Gastropoda</taxon>
        <taxon>Heterobranchia</taxon>
        <taxon>Euthyneura</taxon>
        <taxon>Panpulmonata</taxon>
        <taxon>Sacoglossa</taxon>
        <taxon>Placobranchoidea</taxon>
        <taxon>Plakobranchidae</taxon>
        <taxon>Elysia</taxon>
    </lineage>
</organism>
<comment type="caution">
    <text evidence="4">The sequence shown here is derived from an EMBL/GenBank/DDBJ whole genome shotgun (WGS) entry which is preliminary data.</text>
</comment>
<gene>
    <name evidence="4" type="ORF">RRG08_013274</name>
</gene>
<reference evidence="4" key="1">
    <citation type="journal article" date="2023" name="G3 (Bethesda)">
        <title>A reference genome for the long-term kleptoplast-retaining sea slug Elysia crispata morphotype clarki.</title>
        <authorList>
            <person name="Eastman K.E."/>
            <person name="Pendleton A.L."/>
            <person name="Shaikh M.A."/>
            <person name="Suttiyut T."/>
            <person name="Ogas R."/>
            <person name="Tomko P."/>
            <person name="Gavelis G."/>
            <person name="Widhalm J.R."/>
            <person name="Wisecaver J.H."/>
        </authorList>
    </citation>
    <scope>NUCLEOTIDE SEQUENCE</scope>
    <source>
        <strain evidence="4">ECLA1</strain>
    </source>
</reference>
<dbReference type="GO" id="GO:0017128">
    <property type="term" value="F:phospholipid scramblase activity"/>
    <property type="evidence" value="ECO:0007669"/>
    <property type="project" value="InterPro"/>
</dbReference>
<dbReference type="InterPro" id="IPR025659">
    <property type="entry name" value="Tubby-like_C"/>
</dbReference>
<keyword evidence="2" id="KW-0449">Lipoprotein</keyword>
<keyword evidence="2" id="KW-0564">Palmitate</keyword>
<dbReference type="GO" id="GO:0005886">
    <property type="term" value="C:plasma membrane"/>
    <property type="evidence" value="ECO:0007669"/>
    <property type="project" value="TreeGrafter"/>
</dbReference>
<evidence type="ECO:0000256" key="3">
    <source>
        <dbReference type="SAM" id="MobiDB-lite"/>
    </source>
</evidence>
<feature type="compositionally biased region" description="Low complexity" evidence="3">
    <location>
        <begin position="33"/>
        <end position="49"/>
    </location>
</feature>
<accession>A0AAE1B957</accession>
<evidence type="ECO:0000313" key="5">
    <source>
        <dbReference type="Proteomes" id="UP001283361"/>
    </source>
</evidence>
<dbReference type="Proteomes" id="UP001283361">
    <property type="component" value="Unassembled WGS sequence"/>
</dbReference>
<comment type="cofactor">
    <cofactor evidence="2">
        <name>Ca(2+)</name>
        <dbReference type="ChEBI" id="CHEBI:29108"/>
    </cofactor>
</comment>
<comment type="function">
    <text evidence="2">May mediate accelerated ATP-independent bidirectional transbilayer migration of phospholipids upon binding calcium ions that results in a loss of phospholipid asymmetry in the plasma membrane.</text>
</comment>
<feature type="compositionally biased region" description="Low complexity" evidence="3">
    <location>
        <begin position="16"/>
        <end position="26"/>
    </location>
</feature>
<dbReference type="EMBL" id="JAWDGP010000293">
    <property type="protein sequence ID" value="KAK3801595.1"/>
    <property type="molecule type" value="Genomic_DNA"/>
</dbReference>
<evidence type="ECO:0000313" key="4">
    <source>
        <dbReference type="EMBL" id="KAK3801595.1"/>
    </source>
</evidence>
<proteinExistence type="inferred from homology"/>
<dbReference type="PANTHER" id="PTHR23248">
    <property type="entry name" value="PHOSPHOLIPID SCRAMBLASE-RELATED"/>
    <property type="match status" value="1"/>
</dbReference>
<evidence type="ECO:0000256" key="1">
    <source>
        <dbReference type="ARBA" id="ARBA00005350"/>
    </source>
</evidence>
<keyword evidence="2" id="KW-0106">Calcium</keyword>
<dbReference type="AlphaFoldDB" id="A0AAE1B957"/>